<evidence type="ECO:0000313" key="2">
    <source>
        <dbReference type="Proteomes" id="UP000294498"/>
    </source>
</evidence>
<dbReference type="PANTHER" id="PTHR47199:SF2">
    <property type="entry name" value="PHOTOSYSTEM II STABILITY_ASSEMBLY FACTOR HCF136, CHLOROPLASTIC"/>
    <property type="match status" value="1"/>
</dbReference>
<gene>
    <name evidence="1" type="ORF">EDB95_5131</name>
</gene>
<dbReference type="Gene3D" id="2.130.10.10">
    <property type="entry name" value="YVTN repeat-like/Quinoprotein amine dehydrogenase"/>
    <property type="match status" value="2"/>
</dbReference>
<keyword evidence="2" id="KW-1185">Reference proteome</keyword>
<dbReference type="InterPro" id="IPR015943">
    <property type="entry name" value="WD40/YVTN_repeat-like_dom_sf"/>
</dbReference>
<comment type="caution">
    <text evidence="1">The sequence shown here is derived from an EMBL/GenBank/DDBJ whole genome shotgun (WGS) entry which is preliminary data.</text>
</comment>
<sequence length="330" mass="35083">MFRIFLVLCLSGLVLVIHAQNLLVVHAPTSFRGLSVQGSVIWVSGTGGTVGRSTDGGSHFFWTSVPGFAKKDFRDIEAFDSSTAVIMGIDTPAVILRTTDGGVHWTEVFRDGTPGMFLDAMSFKGAKGIVVGDPVHTFTGDRFYLAMTINYGKTWTAFSDGIRPPADSGEGCFASSGTNIRLLLEPGLPYVFVSGGPSSRVFTNVYGHKLPLIQGFVSTGANSIATDGAHWVIVGGDFAHDTVTRGNCVYSVDGGAHWLAPHTPPHGYRSCVVHVSGDTWLCCGTSGIDVSNDGGDHWKLVSRENFHVAAVAGRTVYLAGARGRVSKLDL</sequence>
<proteinExistence type="predicted"/>
<name>A0A4R8DIY7_9BACT</name>
<dbReference type="AlphaFoldDB" id="A0A4R8DIY7"/>
<accession>A0A4R8DIY7</accession>
<dbReference type="SUPFAM" id="SSF50939">
    <property type="entry name" value="Sialidases"/>
    <property type="match status" value="1"/>
</dbReference>
<dbReference type="PANTHER" id="PTHR47199">
    <property type="entry name" value="PHOTOSYSTEM II STABILITY/ASSEMBLY FACTOR HCF136, CHLOROPLASTIC"/>
    <property type="match status" value="1"/>
</dbReference>
<reference evidence="1 2" key="1">
    <citation type="submission" date="2019-03" db="EMBL/GenBank/DDBJ databases">
        <title>Genomic Encyclopedia of Type Strains, Phase IV (KMG-IV): sequencing the most valuable type-strain genomes for metagenomic binning, comparative biology and taxonomic classification.</title>
        <authorList>
            <person name="Goeker M."/>
        </authorList>
    </citation>
    <scope>NUCLEOTIDE SEQUENCE [LARGE SCALE GENOMIC DNA]</scope>
    <source>
        <strain evidence="1 2">DSM 100059</strain>
    </source>
</reference>
<evidence type="ECO:0000313" key="1">
    <source>
        <dbReference type="EMBL" id="TDW97284.1"/>
    </source>
</evidence>
<dbReference type="Proteomes" id="UP000294498">
    <property type="component" value="Unassembled WGS sequence"/>
</dbReference>
<protein>
    <submittedName>
        <fullName evidence="1">Photosystem II stability/assembly factor-like uncharacterized protein</fullName>
    </submittedName>
</protein>
<dbReference type="EMBL" id="SODV01000002">
    <property type="protein sequence ID" value="TDW97284.1"/>
    <property type="molecule type" value="Genomic_DNA"/>
</dbReference>
<dbReference type="InterPro" id="IPR036278">
    <property type="entry name" value="Sialidase_sf"/>
</dbReference>
<organism evidence="1 2">
    <name type="scientific">Dinghuibacter silviterrae</name>
    <dbReference type="NCBI Taxonomy" id="1539049"/>
    <lineage>
        <taxon>Bacteria</taxon>
        <taxon>Pseudomonadati</taxon>
        <taxon>Bacteroidota</taxon>
        <taxon>Chitinophagia</taxon>
        <taxon>Chitinophagales</taxon>
        <taxon>Chitinophagaceae</taxon>
        <taxon>Dinghuibacter</taxon>
    </lineage>
</organism>